<dbReference type="Pfam" id="PF01103">
    <property type="entry name" value="Omp85"/>
    <property type="match status" value="1"/>
</dbReference>
<dbReference type="GO" id="GO:0097347">
    <property type="term" value="C:TAM protein secretion complex"/>
    <property type="evidence" value="ECO:0007669"/>
    <property type="project" value="TreeGrafter"/>
</dbReference>
<sequence length="589" mass="65469">MKAFPIIFSIILAVSAPTGALRANDSVRPKLEFRGIEDPLLENVRRNVRLATRLQDPSPITTGEMRRLQRRVTNEIKQALQPYGYYNPTVRKDSSESTDTLVYQIELNAPVRINTLNLSLPEPGQQQIEFANWRETYPLQVGDILVQPVYDAQKKSLLSTALRLGYFDARFTEHKITINAQRTQADIALVFDSGIRYKVGNISLIWSTEQRIRQKIDDDVLMPLITTTPGKDYDADALSKTQRELAGTGYFSSVNVQTGDPNSTTGEVPIDIILTPSKSRVYHAEVGAGTDTGLRGGIGFENRRLNRKGHSLNLRLGGSEIKRSAIINYRVPLPRDKLDSLNYFGSLEEEIGDTRQYQLTQLGTELSVAWNDALLNFGLTASREKYTRLNQLSIAQEQTTDLLMPSIEWSRTVRDDLYYPTQGWSASILLRGADQRLASDIDLAQIIIDAKSLHSIGNGKIKTRVKLAGSLIDEAVSLPESLGFLAGGDDSIRGYRYESIGVERNGVTTVGKNLVVGSLEYQHPIKSNLAWATFIDAGDVFDGHARYKKGAGIGLRWRLPFGALRLDLASALDRAGDPVRVHFSFGTDL</sequence>
<accession>A0A918RY12</accession>
<dbReference type="Proteomes" id="UP000614811">
    <property type="component" value="Unassembled WGS sequence"/>
</dbReference>
<reference evidence="14" key="1">
    <citation type="journal article" date="2014" name="Int. J. Syst. Evol. Microbiol.">
        <title>Complete genome sequence of Corynebacterium casei LMG S-19264T (=DSM 44701T), isolated from a smear-ripened cheese.</title>
        <authorList>
            <consortium name="US DOE Joint Genome Institute (JGI-PGF)"/>
            <person name="Walter F."/>
            <person name="Albersmeier A."/>
            <person name="Kalinowski J."/>
            <person name="Ruckert C."/>
        </authorList>
    </citation>
    <scope>NUCLEOTIDE SEQUENCE</scope>
    <source>
        <strain evidence="14">KCTC 12711</strain>
    </source>
</reference>
<dbReference type="InterPro" id="IPR000184">
    <property type="entry name" value="Bac_surfAg_D15"/>
</dbReference>
<gene>
    <name evidence="14" type="ORF">GCM10008090_23780</name>
</gene>
<evidence type="ECO:0000256" key="1">
    <source>
        <dbReference type="ARBA" id="ARBA00004442"/>
    </source>
</evidence>
<dbReference type="InterPro" id="IPR035243">
    <property type="entry name" value="TamA_POTRA_Dom_1"/>
</dbReference>
<keyword evidence="6" id="KW-0732">Signal</keyword>
<evidence type="ECO:0000259" key="13">
    <source>
        <dbReference type="Pfam" id="PF17243"/>
    </source>
</evidence>
<feature type="domain" description="Bacterial surface antigen (D15)" evidence="11">
    <location>
        <begin position="308"/>
        <end position="586"/>
    </location>
</feature>
<evidence type="ECO:0000256" key="6">
    <source>
        <dbReference type="ARBA" id="ARBA00022729"/>
    </source>
</evidence>
<dbReference type="Pfam" id="PF07244">
    <property type="entry name" value="POTRA"/>
    <property type="match status" value="1"/>
</dbReference>
<comment type="similarity">
    <text evidence="2">Belongs to the TamA family.</text>
</comment>
<organism evidence="14 15">
    <name type="scientific">Arenicella chitinivorans</name>
    <dbReference type="NCBI Taxonomy" id="1329800"/>
    <lineage>
        <taxon>Bacteria</taxon>
        <taxon>Pseudomonadati</taxon>
        <taxon>Pseudomonadota</taxon>
        <taxon>Gammaproteobacteria</taxon>
        <taxon>Arenicellales</taxon>
        <taxon>Arenicellaceae</taxon>
        <taxon>Arenicella</taxon>
    </lineage>
</organism>
<evidence type="ECO:0000256" key="10">
    <source>
        <dbReference type="ARBA" id="ARBA00093548"/>
    </source>
</evidence>
<evidence type="ECO:0000256" key="5">
    <source>
        <dbReference type="ARBA" id="ARBA00022692"/>
    </source>
</evidence>
<dbReference type="RefSeq" id="WP_189401410.1">
    <property type="nucleotide sequence ID" value="NZ_BMXA01000004.1"/>
</dbReference>
<dbReference type="Gene3D" id="2.40.160.50">
    <property type="entry name" value="membrane protein fhac: a member of the omp85/tpsb transporter family"/>
    <property type="match status" value="1"/>
</dbReference>
<evidence type="ECO:0000256" key="2">
    <source>
        <dbReference type="ARBA" id="ARBA00010248"/>
    </source>
</evidence>
<feature type="domain" description="POTRA" evidence="12">
    <location>
        <begin position="215"/>
        <end position="275"/>
    </location>
</feature>
<name>A0A918RY12_9GAMM</name>
<dbReference type="InterPro" id="IPR039910">
    <property type="entry name" value="D15-like"/>
</dbReference>
<comment type="caution">
    <text evidence="14">The sequence shown here is derived from an EMBL/GenBank/DDBJ whole genome shotgun (WGS) entry which is preliminary data.</text>
</comment>
<reference evidence="14" key="2">
    <citation type="submission" date="2020-09" db="EMBL/GenBank/DDBJ databases">
        <authorList>
            <person name="Sun Q."/>
            <person name="Kim S."/>
        </authorList>
    </citation>
    <scope>NUCLEOTIDE SEQUENCE</scope>
    <source>
        <strain evidence="14">KCTC 12711</strain>
    </source>
</reference>
<dbReference type="GO" id="GO:0009279">
    <property type="term" value="C:cell outer membrane"/>
    <property type="evidence" value="ECO:0007669"/>
    <property type="project" value="UniProtKB-SubCell"/>
</dbReference>
<evidence type="ECO:0000313" key="14">
    <source>
        <dbReference type="EMBL" id="GHA13299.1"/>
    </source>
</evidence>
<evidence type="ECO:0000256" key="9">
    <source>
        <dbReference type="ARBA" id="ARBA00033063"/>
    </source>
</evidence>
<evidence type="ECO:0000256" key="8">
    <source>
        <dbReference type="ARBA" id="ARBA00023237"/>
    </source>
</evidence>
<proteinExistence type="inferred from homology"/>
<comment type="subunit">
    <text evidence="10">Interacts with TamB to form the translocation and assembly module (TAM).</text>
</comment>
<keyword evidence="15" id="KW-1185">Reference proteome</keyword>
<dbReference type="PANTHER" id="PTHR12815:SF47">
    <property type="entry name" value="TRANSLOCATION AND ASSEMBLY MODULE SUBUNIT TAMA"/>
    <property type="match status" value="1"/>
</dbReference>
<evidence type="ECO:0000256" key="4">
    <source>
        <dbReference type="ARBA" id="ARBA00022452"/>
    </source>
</evidence>
<dbReference type="InterPro" id="IPR010827">
    <property type="entry name" value="BamA/TamA_POTRA"/>
</dbReference>
<keyword evidence="5" id="KW-0812">Transmembrane</keyword>
<protein>
    <recommendedName>
        <fullName evidence="3">Translocation and assembly module subunit TamA</fullName>
    </recommendedName>
    <alternativeName>
        <fullName evidence="9">Autotransporter assembly factor TamA</fullName>
    </alternativeName>
</protein>
<dbReference type="AlphaFoldDB" id="A0A918RY12"/>
<evidence type="ECO:0000259" key="12">
    <source>
        <dbReference type="Pfam" id="PF07244"/>
    </source>
</evidence>
<dbReference type="Pfam" id="PF17243">
    <property type="entry name" value="POTRA_TamA_1"/>
    <property type="match status" value="1"/>
</dbReference>
<evidence type="ECO:0000259" key="11">
    <source>
        <dbReference type="Pfam" id="PF01103"/>
    </source>
</evidence>
<evidence type="ECO:0000256" key="3">
    <source>
        <dbReference type="ARBA" id="ARBA00015419"/>
    </source>
</evidence>
<keyword evidence="7" id="KW-0472">Membrane</keyword>
<dbReference type="Gene3D" id="3.10.20.310">
    <property type="entry name" value="membrane protein fhac"/>
    <property type="match status" value="3"/>
</dbReference>
<feature type="domain" description="TamA POTRA" evidence="13">
    <location>
        <begin position="32"/>
        <end position="106"/>
    </location>
</feature>
<keyword evidence="8" id="KW-0998">Cell outer membrane</keyword>
<keyword evidence="4" id="KW-1134">Transmembrane beta strand</keyword>
<evidence type="ECO:0000313" key="15">
    <source>
        <dbReference type="Proteomes" id="UP000614811"/>
    </source>
</evidence>
<evidence type="ECO:0000256" key="7">
    <source>
        <dbReference type="ARBA" id="ARBA00023136"/>
    </source>
</evidence>
<comment type="subcellular location">
    <subcellularLocation>
        <location evidence="1">Cell outer membrane</location>
    </subcellularLocation>
</comment>
<dbReference type="PANTHER" id="PTHR12815">
    <property type="entry name" value="SORTING AND ASSEMBLY MACHINERY SAMM50 PROTEIN FAMILY MEMBER"/>
    <property type="match status" value="1"/>
</dbReference>
<dbReference type="EMBL" id="BMXA01000004">
    <property type="protein sequence ID" value="GHA13299.1"/>
    <property type="molecule type" value="Genomic_DNA"/>
</dbReference>
<dbReference type="GO" id="GO:0009306">
    <property type="term" value="P:protein secretion"/>
    <property type="evidence" value="ECO:0007669"/>
    <property type="project" value="TreeGrafter"/>
</dbReference>